<feature type="signal peptide" evidence="2">
    <location>
        <begin position="1"/>
        <end position="22"/>
    </location>
</feature>
<evidence type="ECO:0000256" key="2">
    <source>
        <dbReference type="SAM" id="SignalP"/>
    </source>
</evidence>
<comment type="caution">
    <text evidence="3">The sequence shown here is derived from an EMBL/GenBank/DDBJ whole genome shotgun (WGS) entry which is preliminary data.</text>
</comment>
<reference evidence="3" key="1">
    <citation type="submission" date="2020-10" db="EMBL/GenBank/DDBJ databases">
        <title>Connecting structure to function with the recovery of over 1000 high-quality activated sludge metagenome-assembled genomes encoding full-length rRNA genes using long-read sequencing.</title>
        <authorList>
            <person name="Singleton C.M."/>
            <person name="Petriglieri F."/>
            <person name="Kristensen J.M."/>
            <person name="Kirkegaard R.H."/>
            <person name="Michaelsen T.Y."/>
            <person name="Andersen M.H."/>
            <person name="Karst S.M."/>
            <person name="Dueholm M.S."/>
            <person name="Nielsen P.H."/>
            <person name="Albertsen M."/>
        </authorList>
    </citation>
    <scope>NUCLEOTIDE SEQUENCE</scope>
    <source>
        <strain evidence="3">EsbW_18-Q3-R4-48_MAXAC.044</strain>
    </source>
</reference>
<protein>
    <submittedName>
        <fullName evidence="3">Uncharacterized protein</fullName>
    </submittedName>
</protein>
<feature type="region of interest" description="Disordered" evidence="1">
    <location>
        <begin position="167"/>
        <end position="189"/>
    </location>
</feature>
<proteinExistence type="predicted"/>
<dbReference type="AlphaFoldDB" id="A0A9D7FIJ2"/>
<accession>A0A9D7FIJ2</accession>
<keyword evidence="2" id="KW-0732">Signal</keyword>
<evidence type="ECO:0000313" key="4">
    <source>
        <dbReference type="Proteomes" id="UP000886602"/>
    </source>
</evidence>
<gene>
    <name evidence="3" type="ORF">IPJ48_21120</name>
</gene>
<evidence type="ECO:0000313" key="3">
    <source>
        <dbReference type="EMBL" id="MBK7425376.1"/>
    </source>
</evidence>
<organism evidence="3 4">
    <name type="scientific">Candidatus Propionivibrio dominans</name>
    <dbReference type="NCBI Taxonomy" id="2954373"/>
    <lineage>
        <taxon>Bacteria</taxon>
        <taxon>Pseudomonadati</taxon>
        <taxon>Pseudomonadota</taxon>
        <taxon>Betaproteobacteria</taxon>
        <taxon>Rhodocyclales</taxon>
        <taxon>Rhodocyclaceae</taxon>
        <taxon>Propionivibrio</taxon>
    </lineage>
</organism>
<feature type="region of interest" description="Disordered" evidence="1">
    <location>
        <begin position="359"/>
        <end position="388"/>
    </location>
</feature>
<feature type="chain" id="PRO_5039478721" evidence="2">
    <location>
        <begin position="23"/>
        <end position="398"/>
    </location>
</feature>
<dbReference type="EMBL" id="JADJNC010000067">
    <property type="protein sequence ID" value="MBK7425376.1"/>
    <property type="molecule type" value="Genomic_DNA"/>
</dbReference>
<dbReference type="Proteomes" id="UP000886602">
    <property type="component" value="Unassembled WGS sequence"/>
</dbReference>
<name>A0A9D7FIJ2_9RHOO</name>
<evidence type="ECO:0000256" key="1">
    <source>
        <dbReference type="SAM" id="MobiDB-lite"/>
    </source>
</evidence>
<sequence>MSTRIAAALATVLALPAMTALAQTKAPVAQFWMDVATNSMSIPGMGDMESGEGAMFGGMFGGTKMGGGAPGQWLDTALYTRLKASGTEGTHAIPPALRMGNSLPLIPVAGGRSAEEREGSAEKPKGKLVFYWGCSDKVRPGQPRVVDFSRSSPDEWSRFMTGRFAPDRGAKAVPGRSVWPNERDRQRVPNGASLEGEHAVSGEGVPAGLRFSLRDAYDFMPRIRMSTSGDAKASVNVSWQSINAAQGYFLSAMGARGEEEMIVWSSSEQPDPGWGLIDYVPPAQVRKLIGEKVVLAPNIQNCAIPSGIFGAVEGAMVRMIAYGPELDLAHPPRPANPKAPWDPEWAVRVRIKSTGMTVLGMDEQGGGRRSSGRSQDASPSQEIPGMGVGGVLKGIFGL</sequence>